<dbReference type="EMBL" id="AZHX01001188">
    <property type="protein sequence ID" value="ETX04570.1"/>
    <property type="molecule type" value="Genomic_DNA"/>
</dbReference>
<protein>
    <submittedName>
        <fullName evidence="1">Uncharacterized protein</fullName>
    </submittedName>
</protein>
<gene>
    <name evidence="1" type="ORF">ETSY2_28045</name>
</gene>
<dbReference type="Proteomes" id="UP000019140">
    <property type="component" value="Unassembled WGS sequence"/>
</dbReference>
<dbReference type="AlphaFoldDB" id="W4M2Z8"/>
<proteinExistence type="predicted"/>
<dbReference type="HOGENOM" id="CLU_1029289_0_0_7"/>
<comment type="caution">
    <text evidence="1">The sequence shown here is derived from an EMBL/GenBank/DDBJ whole genome shotgun (WGS) entry which is preliminary data.</text>
</comment>
<dbReference type="PATRIC" id="fig|1429439.4.peg.4757"/>
<organism evidence="1 2">
    <name type="scientific">Candidatus Entotheonella gemina</name>
    <dbReference type="NCBI Taxonomy" id="1429439"/>
    <lineage>
        <taxon>Bacteria</taxon>
        <taxon>Pseudomonadati</taxon>
        <taxon>Nitrospinota/Tectimicrobiota group</taxon>
        <taxon>Candidatus Tectimicrobiota</taxon>
        <taxon>Candidatus Entotheonellia</taxon>
        <taxon>Candidatus Entotheonellales</taxon>
        <taxon>Candidatus Entotheonellaceae</taxon>
        <taxon>Candidatus Entotheonella</taxon>
    </lineage>
</organism>
<name>W4M2Z8_9BACT</name>
<keyword evidence="2" id="KW-1185">Reference proteome</keyword>
<evidence type="ECO:0000313" key="1">
    <source>
        <dbReference type="EMBL" id="ETX04570.1"/>
    </source>
</evidence>
<reference evidence="1 2" key="1">
    <citation type="journal article" date="2014" name="Nature">
        <title>An environmental bacterial taxon with a large and distinct metabolic repertoire.</title>
        <authorList>
            <person name="Wilson M.C."/>
            <person name="Mori T."/>
            <person name="Ruckert C."/>
            <person name="Uria A.R."/>
            <person name="Helf M.J."/>
            <person name="Takada K."/>
            <person name="Gernert C."/>
            <person name="Steffens U.A."/>
            <person name="Heycke N."/>
            <person name="Schmitt S."/>
            <person name="Rinke C."/>
            <person name="Helfrich E.J."/>
            <person name="Brachmann A.O."/>
            <person name="Gurgui C."/>
            <person name="Wakimoto T."/>
            <person name="Kracht M."/>
            <person name="Crusemann M."/>
            <person name="Hentschel U."/>
            <person name="Abe I."/>
            <person name="Matsunaga S."/>
            <person name="Kalinowski J."/>
            <person name="Takeyama H."/>
            <person name="Piel J."/>
        </authorList>
    </citation>
    <scope>NUCLEOTIDE SEQUENCE [LARGE SCALE GENOMIC DNA]</scope>
    <source>
        <strain evidence="2">TSY2</strain>
    </source>
</reference>
<accession>W4M2Z8</accession>
<evidence type="ECO:0000313" key="2">
    <source>
        <dbReference type="Proteomes" id="UP000019140"/>
    </source>
</evidence>
<sequence>MKDAREKILPILTIGDTAKPSQPEDRDFQKYVQEELKPWPNAPASDDELRECCARILCKELVTKTKRAVRRRMGASFNLSNALDWSKLNFATRKQRIADVLLKFLIDYDGQQVSDNTGHLLNAVTTTIEKKRVYWRVHAIPATTSIAAAREMVGQPFIVDHLEVPHLKNLRACGPIHIVGCHKNITESQALAMRGISDCTFVKTNFGVYLADDVQKIQIFFLSNCRDITATQFAITEMFRWLDEADEKTDMVQRAQSRKRILTAIEKEIA</sequence>